<comment type="similarity">
    <text evidence="2 12">Belongs to the amiloride-sensitive sodium channel (TC 1.A.6) family.</text>
</comment>
<keyword evidence="6 13" id="KW-1133">Transmembrane helix</keyword>
<evidence type="ECO:0000256" key="10">
    <source>
        <dbReference type="ARBA" id="ARBA00023201"/>
    </source>
</evidence>
<dbReference type="Gene3D" id="1.10.287.770">
    <property type="entry name" value="YojJ-like"/>
    <property type="match status" value="1"/>
</dbReference>
<evidence type="ECO:0000256" key="3">
    <source>
        <dbReference type="ARBA" id="ARBA00022448"/>
    </source>
</evidence>
<evidence type="ECO:0000256" key="12">
    <source>
        <dbReference type="RuleBase" id="RU000679"/>
    </source>
</evidence>
<evidence type="ECO:0000256" key="4">
    <source>
        <dbReference type="ARBA" id="ARBA00022461"/>
    </source>
</evidence>
<evidence type="ECO:0000313" key="15">
    <source>
        <dbReference type="Proteomes" id="UP000887013"/>
    </source>
</evidence>
<feature type="transmembrane region" description="Helical" evidence="13">
    <location>
        <begin position="81"/>
        <end position="100"/>
    </location>
</feature>
<keyword evidence="9 13" id="KW-0472">Membrane</keyword>
<comment type="subcellular location">
    <subcellularLocation>
        <location evidence="1">Membrane</location>
        <topology evidence="1">Multi-pass membrane protein</topology>
    </subcellularLocation>
</comment>
<evidence type="ECO:0000256" key="5">
    <source>
        <dbReference type="ARBA" id="ARBA00022692"/>
    </source>
</evidence>
<keyword evidence="3 12" id="KW-0813">Transport</keyword>
<gene>
    <name evidence="14" type="primary">AVEN_191823_1</name>
    <name evidence="14" type="ORF">NPIL_184841</name>
</gene>
<accession>A0A8X6PIK4</accession>
<dbReference type="EMBL" id="BMAW01116913">
    <property type="protein sequence ID" value="GFT72697.1"/>
    <property type="molecule type" value="Genomic_DNA"/>
</dbReference>
<evidence type="ECO:0000256" key="7">
    <source>
        <dbReference type="ARBA" id="ARBA00023053"/>
    </source>
</evidence>
<evidence type="ECO:0000256" key="6">
    <source>
        <dbReference type="ARBA" id="ARBA00022989"/>
    </source>
</evidence>
<dbReference type="AlphaFoldDB" id="A0A8X6PIK4"/>
<keyword evidence="11 12" id="KW-0407">Ion channel</keyword>
<keyword evidence="7" id="KW-0915">Sodium</keyword>
<evidence type="ECO:0000256" key="13">
    <source>
        <dbReference type="SAM" id="Phobius"/>
    </source>
</evidence>
<evidence type="ECO:0000313" key="14">
    <source>
        <dbReference type="EMBL" id="GFT72697.1"/>
    </source>
</evidence>
<proteinExistence type="inferred from homology"/>
<keyword evidence="5 12" id="KW-0812">Transmembrane</keyword>
<dbReference type="Proteomes" id="UP000887013">
    <property type="component" value="Unassembled WGS sequence"/>
</dbReference>
<dbReference type="OrthoDB" id="6433772at2759"/>
<dbReference type="GO" id="GO:0005272">
    <property type="term" value="F:sodium channel activity"/>
    <property type="evidence" value="ECO:0007669"/>
    <property type="project" value="UniProtKB-KW"/>
</dbReference>
<keyword evidence="10 12" id="KW-0739">Sodium transport</keyword>
<sequence>MFFNLCYPLEIPQFHQKWTPKCAEICSMPCSFSRYQFQVQVSNSEGNRNACAIVKDLTCNTLVQIFLENMEITTFSYRPRFEAVGILSWIGGYVGLWLGISLLHVYDFLEALVFRMIACLRRSMSRRKKRKTKKGYPLDPYRGALYLSKTHRRL</sequence>
<evidence type="ECO:0000256" key="1">
    <source>
        <dbReference type="ARBA" id="ARBA00004141"/>
    </source>
</evidence>
<keyword evidence="8 12" id="KW-0406">Ion transport</keyword>
<comment type="caution">
    <text evidence="14">The sequence shown here is derived from an EMBL/GenBank/DDBJ whole genome shotgun (WGS) entry which is preliminary data.</text>
</comment>
<evidence type="ECO:0000256" key="9">
    <source>
        <dbReference type="ARBA" id="ARBA00023136"/>
    </source>
</evidence>
<keyword evidence="15" id="KW-1185">Reference proteome</keyword>
<dbReference type="Pfam" id="PF00858">
    <property type="entry name" value="ASC"/>
    <property type="match status" value="1"/>
</dbReference>
<organism evidence="14 15">
    <name type="scientific">Nephila pilipes</name>
    <name type="common">Giant wood spider</name>
    <name type="synonym">Nephila maculata</name>
    <dbReference type="NCBI Taxonomy" id="299642"/>
    <lineage>
        <taxon>Eukaryota</taxon>
        <taxon>Metazoa</taxon>
        <taxon>Ecdysozoa</taxon>
        <taxon>Arthropoda</taxon>
        <taxon>Chelicerata</taxon>
        <taxon>Arachnida</taxon>
        <taxon>Araneae</taxon>
        <taxon>Araneomorphae</taxon>
        <taxon>Entelegynae</taxon>
        <taxon>Araneoidea</taxon>
        <taxon>Nephilidae</taxon>
        <taxon>Nephila</taxon>
    </lineage>
</organism>
<keyword evidence="4 12" id="KW-0894">Sodium channel</keyword>
<protein>
    <submittedName>
        <fullName evidence="14">Uncharacterized protein</fullName>
    </submittedName>
</protein>
<dbReference type="GO" id="GO:0016020">
    <property type="term" value="C:membrane"/>
    <property type="evidence" value="ECO:0007669"/>
    <property type="project" value="UniProtKB-SubCell"/>
</dbReference>
<dbReference type="InterPro" id="IPR001873">
    <property type="entry name" value="ENaC"/>
</dbReference>
<evidence type="ECO:0000256" key="2">
    <source>
        <dbReference type="ARBA" id="ARBA00007193"/>
    </source>
</evidence>
<evidence type="ECO:0000256" key="8">
    <source>
        <dbReference type="ARBA" id="ARBA00023065"/>
    </source>
</evidence>
<reference evidence="14" key="1">
    <citation type="submission" date="2020-08" db="EMBL/GenBank/DDBJ databases">
        <title>Multicomponent nature underlies the extraordinary mechanical properties of spider dragline silk.</title>
        <authorList>
            <person name="Kono N."/>
            <person name="Nakamura H."/>
            <person name="Mori M."/>
            <person name="Yoshida Y."/>
            <person name="Ohtoshi R."/>
            <person name="Malay A.D."/>
            <person name="Moran D.A.P."/>
            <person name="Tomita M."/>
            <person name="Numata K."/>
            <person name="Arakawa K."/>
        </authorList>
    </citation>
    <scope>NUCLEOTIDE SEQUENCE</scope>
</reference>
<evidence type="ECO:0000256" key="11">
    <source>
        <dbReference type="ARBA" id="ARBA00023303"/>
    </source>
</evidence>
<name>A0A8X6PIK4_NEPPI</name>